<proteinExistence type="predicted"/>
<dbReference type="OrthoDB" id="1744869at2759"/>
<feature type="compositionally biased region" description="Polar residues" evidence="1">
    <location>
        <begin position="607"/>
        <end position="619"/>
    </location>
</feature>
<feature type="compositionally biased region" description="Basic and acidic residues" evidence="1">
    <location>
        <begin position="580"/>
        <end position="589"/>
    </location>
</feature>
<dbReference type="GeneID" id="54470311"/>
<gene>
    <name evidence="2" type="ORF">BDY17DRAFT_120836</name>
</gene>
<evidence type="ECO:0000313" key="2">
    <source>
        <dbReference type="EMBL" id="KAF2484069.1"/>
    </source>
</evidence>
<keyword evidence="3" id="KW-1185">Reference proteome</keyword>
<protein>
    <submittedName>
        <fullName evidence="2">Uncharacterized protein</fullName>
    </submittedName>
</protein>
<reference evidence="2" key="1">
    <citation type="journal article" date="2020" name="Stud. Mycol.">
        <title>101 Dothideomycetes genomes: a test case for predicting lifestyles and emergence of pathogens.</title>
        <authorList>
            <person name="Haridas S."/>
            <person name="Albert R."/>
            <person name="Binder M."/>
            <person name="Bloem J."/>
            <person name="Labutti K."/>
            <person name="Salamov A."/>
            <person name="Andreopoulos B."/>
            <person name="Baker S."/>
            <person name="Barry K."/>
            <person name="Bills G."/>
            <person name="Bluhm B."/>
            <person name="Cannon C."/>
            <person name="Castanera R."/>
            <person name="Culley D."/>
            <person name="Daum C."/>
            <person name="Ezra D."/>
            <person name="Gonzalez J."/>
            <person name="Henrissat B."/>
            <person name="Kuo A."/>
            <person name="Liang C."/>
            <person name="Lipzen A."/>
            <person name="Lutzoni F."/>
            <person name="Magnuson J."/>
            <person name="Mondo S."/>
            <person name="Nolan M."/>
            <person name="Ohm R."/>
            <person name="Pangilinan J."/>
            <person name="Park H.-J."/>
            <person name="Ramirez L."/>
            <person name="Alfaro M."/>
            <person name="Sun H."/>
            <person name="Tritt A."/>
            <person name="Yoshinaga Y."/>
            <person name="Zwiers L.-H."/>
            <person name="Turgeon B."/>
            <person name="Goodwin S."/>
            <person name="Spatafora J."/>
            <person name="Crous P."/>
            <person name="Grigoriev I."/>
        </authorList>
    </citation>
    <scope>NUCLEOTIDE SEQUENCE</scope>
    <source>
        <strain evidence="2">CBS 113389</strain>
    </source>
</reference>
<name>A0A6A6PWL8_9PEZI</name>
<dbReference type="AlphaFoldDB" id="A0A6A6PWL8"/>
<feature type="compositionally biased region" description="Polar residues" evidence="1">
    <location>
        <begin position="767"/>
        <end position="779"/>
    </location>
</feature>
<evidence type="ECO:0000313" key="3">
    <source>
        <dbReference type="Proteomes" id="UP000799767"/>
    </source>
</evidence>
<feature type="region of interest" description="Disordered" evidence="1">
    <location>
        <begin position="767"/>
        <end position="796"/>
    </location>
</feature>
<dbReference type="RefSeq" id="XP_033590639.1">
    <property type="nucleotide sequence ID" value="XM_033729309.1"/>
</dbReference>
<feature type="compositionally biased region" description="Polar residues" evidence="1">
    <location>
        <begin position="568"/>
        <end position="579"/>
    </location>
</feature>
<sequence length="816" mass="88720">MLCRVCSVRRARVDLFRQLAFPSQWHLVSARTYSAIASTQRDSSAKQSPRGVVSPSLWAANGLVITTAPSRTNTDQLLDAITQNEVKSDIPPNSSATPVLSLLLTPSFAQSAFDPNIALKAWKRITGLEAFPGPLHAITAVVDRLPFGKRSAGSEGLAYHLSFDQAPPSYPDHEQRQPRVQGRQAQYQDKPGSLTFRTAPVGALTWSVQLPLAQTIFSTGRVSTITHTQYVPDASNRLQLHEYKDCTSVTVSLPSRGATHVGLDLPITPLAPPRLVRHSMGNIVREVSSSLLSSAIHDGESTATQPASQELEQMISEYFVAKKMQPQPVAVWALVVPSDLQGQSNSDSTTMLNMDIDQIKRWWNHSPDSSTHGDSLTPLNAEILRLVEQGARICKVLSGGGGWGKKAGLLSLDPDASYDPQKPQGLPDTFHSVLDAATGAEAFKHAQAKALGETVKEGDAVMFLLGHHGPREPSNRQEYEAVEDQGSLFGALPSSIDATAIPEQSSPGGLAEEASVRHCPGTFGLLSEGGMAITLTPSAAGRGSSVGSTGVFRTKLDVPYARLQFRSYSTSRVSSQQPHETIDVPDILRKQTIVSTARSSAKPGASTRDQQPTSNQQRPQHAKTPARSSSHDIENTAATTKPTFRIGASQHAPRKDLLHSSGTTLLPHETLDEPLPSNTRTPKPEPSKKLHSRPKRSSSPDNATLTNTPEKQRQTRIRYVQRTFSKGVRRVYLTPESFSQQHSEELHEQYQARARRRAAIKQHRKTSVMQDAMNSSSDAFGSVEPQPFGEEGSSASLLDERAKRDLVADALGFVRR</sequence>
<feature type="compositionally biased region" description="Polar residues" evidence="1">
    <location>
        <begin position="697"/>
        <end position="709"/>
    </location>
</feature>
<dbReference type="EMBL" id="MU001634">
    <property type="protein sequence ID" value="KAF2484069.1"/>
    <property type="molecule type" value="Genomic_DNA"/>
</dbReference>
<feature type="region of interest" description="Disordered" evidence="1">
    <location>
        <begin position="568"/>
        <end position="716"/>
    </location>
</feature>
<organism evidence="2 3">
    <name type="scientific">Neohortaea acidophila</name>
    <dbReference type="NCBI Taxonomy" id="245834"/>
    <lineage>
        <taxon>Eukaryota</taxon>
        <taxon>Fungi</taxon>
        <taxon>Dikarya</taxon>
        <taxon>Ascomycota</taxon>
        <taxon>Pezizomycotina</taxon>
        <taxon>Dothideomycetes</taxon>
        <taxon>Dothideomycetidae</taxon>
        <taxon>Mycosphaerellales</taxon>
        <taxon>Teratosphaeriaceae</taxon>
        <taxon>Neohortaea</taxon>
    </lineage>
</organism>
<accession>A0A6A6PWL8</accession>
<dbReference type="Proteomes" id="UP000799767">
    <property type="component" value="Unassembled WGS sequence"/>
</dbReference>
<feature type="region of interest" description="Disordered" evidence="1">
    <location>
        <begin position="164"/>
        <end position="188"/>
    </location>
</feature>
<evidence type="ECO:0000256" key="1">
    <source>
        <dbReference type="SAM" id="MobiDB-lite"/>
    </source>
</evidence>